<sequence>MTSPTPEPDLPVPAPKPFNPSDFGPYPPHIPESQVDLSHLPESALDGIHGTRPQDDIILWKPTPENPLPPYWMKDYTEMSPGVWRRLTKEDYEKMPPGQTRPMSGSGDDLKVDTAELRQAADKHDERGQAWRNVAANPPNDPDVLAASWGPIAHPATESLRASNAQRAQSASSIGNEHEDLAGKLRLAAAAYDRTDERSAQAVSSAGDATIRPAGVISNPDPVLQKDLPGAGSTNPGPRIPASVISPTPRGL</sequence>
<dbReference type="Proteomes" id="UP000255389">
    <property type="component" value="Unassembled WGS sequence"/>
</dbReference>
<evidence type="ECO:0000313" key="2">
    <source>
        <dbReference type="EMBL" id="SUA31375.1"/>
    </source>
</evidence>
<name>A0A378WC36_MYCFO</name>
<dbReference type="InterPro" id="IPR022536">
    <property type="entry name" value="EspC"/>
</dbReference>
<feature type="region of interest" description="Disordered" evidence="1">
    <location>
        <begin position="90"/>
        <end position="178"/>
    </location>
</feature>
<dbReference type="GO" id="GO:0009306">
    <property type="term" value="P:protein secretion"/>
    <property type="evidence" value="ECO:0007669"/>
    <property type="project" value="InterPro"/>
</dbReference>
<feature type="compositionally biased region" description="Pro residues" evidence="1">
    <location>
        <begin position="1"/>
        <end position="18"/>
    </location>
</feature>
<feature type="region of interest" description="Disordered" evidence="1">
    <location>
        <begin position="1"/>
        <end position="64"/>
    </location>
</feature>
<gene>
    <name evidence="2" type="ORF">NCTC1542_06729</name>
</gene>
<accession>A0A378WC36</accession>
<dbReference type="AlphaFoldDB" id="A0A378WC36"/>
<organism evidence="2 3">
    <name type="scientific">Mycolicibacterium fortuitum</name>
    <name type="common">Mycobacterium fortuitum</name>
    <dbReference type="NCBI Taxonomy" id="1766"/>
    <lineage>
        <taxon>Bacteria</taxon>
        <taxon>Bacillati</taxon>
        <taxon>Actinomycetota</taxon>
        <taxon>Actinomycetes</taxon>
        <taxon>Mycobacteriales</taxon>
        <taxon>Mycobacteriaceae</taxon>
        <taxon>Mycolicibacterium</taxon>
    </lineage>
</organism>
<dbReference type="EMBL" id="UGQY01000006">
    <property type="protein sequence ID" value="SUA31375.1"/>
    <property type="molecule type" value="Genomic_DNA"/>
</dbReference>
<feature type="compositionally biased region" description="Low complexity" evidence="1">
    <location>
        <begin position="161"/>
        <end position="173"/>
    </location>
</feature>
<proteinExistence type="predicted"/>
<feature type="compositionally biased region" description="Basic and acidic residues" evidence="1">
    <location>
        <begin position="108"/>
        <end position="129"/>
    </location>
</feature>
<feature type="region of interest" description="Disordered" evidence="1">
    <location>
        <begin position="193"/>
        <end position="252"/>
    </location>
</feature>
<dbReference type="Pfam" id="PF10824">
    <property type="entry name" value="T7SS_ESX_EspC"/>
    <property type="match status" value="1"/>
</dbReference>
<evidence type="ECO:0000313" key="3">
    <source>
        <dbReference type="Proteomes" id="UP000255389"/>
    </source>
</evidence>
<protein>
    <submittedName>
        <fullName evidence="2">Protein of uncharacterized function (DUF2580)</fullName>
    </submittedName>
</protein>
<reference evidence="2 3" key="1">
    <citation type="submission" date="2018-06" db="EMBL/GenBank/DDBJ databases">
        <authorList>
            <consortium name="Pathogen Informatics"/>
            <person name="Doyle S."/>
        </authorList>
    </citation>
    <scope>NUCLEOTIDE SEQUENCE [LARGE SCALE GENOMIC DNA]</scope>
    <source>
        <strain evidence="2 3">NCTC1542</strain>
    </source>
</reference>
<evidence type="ECO:0000256" key="1">
    <source>
        <dbReference type="SAM" id="MobiDB-lite"/>
    </source>
</evidence>